<dbReference type="Gene3D" id="3.40.50.720">
    <property type="entry name" value="NAD(P)-binding Rossmann-like Domain"/>
    <property type="match status" value="1"/>
</dbReference>
<evidence type="ECO:0000256" key="6">
    <source>
        <dbReference type="ARBA" id="ARBA00023002"/>
    </source>
</evidence>
<evidence type="ECO:0000259" key="12">
    <source>
        <dbReference type="Pfam" id="PF00590"/>
    </source>
</evidence>
<keyword evidence="3 10" id="KW-0489">Methyltransferase</keyword>
<keyword evidence="6" id="KW-0560">Oxidoreductase</keyword>
<evidence type="ECO:0000256" key="4">
    <source>
        <dbReference type="ARBA" id="ARBA00022679"/>
    </source>
</evidence>
<sequence length="612" mass="66027">MVAFPSPVGGASLILSFRPYQKTIIVIGSSSLAASRAFSALEADATVVIIARGGVQEACEELRWRAEQAQLTLLDFNELPGPVAAEQDREAGVLDAYLSTMDNLSLLCVTDTSYGPNTAQRRNFESAANIARICRARRVPVNVADHPELCDFTFTSTHRFTDSRDGSATPLQIGVTTNGQGCRLGGRIRRDVVSRLPREIGIAVMNIGKLRDLAKEVGESDPRTVVSIEAESTPNTPVSQRQSSDAESPLEKARRRMRWVAQVSEYWPYSRLASMSESERSDVLGGDAGIGITGLHINGAVHHAGDSEVNSLHALQLSPPAPQGRIFLVGSGPGHPSLLTVATHDALTRHANLVLSDKLVPPAVLALIPSDVEVRIARKFPGNADGAQNELMEAAIEAASRGLTVVRLKQGDPSVYGRAGEEILYFRARGFEPTVIPGVSSVLAGPTFAGIPVTQRGAAESFMVCTGVGRQGKEVKLPGYERSRTLVILMGVARLPQVLETLLSEATPTSRRDGPAYPPHTPIALIERASMPDQRVVSTTLDSISAAMDYVGEQRPPGMLVIGWSILSLWKEGDMTVLDDNGEKLDVERIKKWLGDARWRVTNGLDEEWIVS</sequence>
<accession>A0A4R0RA45</accession>
<organism evidence="14 15">
    <name type="scientific">Steccherinum ochraceum</name>
    <dbReference type="NCBI Taxonomy" id="92696"/>
    <lineage>
        <taxon>Eukaryota</taxon>
        <taxon>Fungi</taxon>
        <taxon>Dikarya</taxon>
        <taxon>Basidiomycota</taxon>
        <taxon>Agaricomycotina</taxon>
        <taxon>Agaricomycetes</taxon>
        <taxon>Polyporales</taxon>
        <taxon>Steccherinaceae</taxon>
        <taxon>Steccherinum</taxon>
    </lineage>
</organism>
<dbReference type="OrthoDB" id="508204at2759"/>
<dbReference type="STRING" id="92696.A0A4R0RA45"/>
<dbReference type="SUPFAM" id="SSF51735">
    <property type="entry name" value="NAD(P)-binding Rossmann-fold domains"/>
    <property type="match status" value="1"/>
</dbReference>
<evidence type="ECO:0000259" key="13">
    <source>
        <dbReference type="Pfam" id="PF14824"/>
    </source>
</evidence>
<dbReference type="Pfam" id="PF13241">
    <property type="entry name" value="NAD_binding_7"/>
    <property type="match status" value="1"/>
</dbReference>
<evidence type="ECO:0000256" key="1">
    <source>
        <dbReference type="ARBA" id="ARBA00012400"/>
    </source>
</evidence>
<keyword evidence="4 10" id="KW-0808">Transferase</keyword>
<name>A0A4R0RA45_9APHY</name>
<feature type="domain" description="Siroheme synthase central" evidence="13">
    <location>
        <begin position="170"/>
        <end position="193"/>
    </location>
</feature>
<evidence type="ECO:0000256" key="2">
    <source>
        <dbReference type="ARBA" id="ARBA00022481"/>
    </source>
</evidence>
<dbReference type="GO" id="GO:0019354">
    <property type="term" value="P:siroheme biosynthetic process"/>
    <property type="evidence" value="ECO:0007669"/>
    <property type="project" value="InterPro"/>
</dbReference>
<evidence type="ECO:0000313" key="15">
    <source>
        <dbReference type="Proteomes" id="UP000292702"/>
    </source>
</evidence>
<dbReference type="InterPro" id="IPR028281">
    <property type="entry name" value="Sirohaem_synthase_central"/>
</dbReference>
<dbReference type="PROSITE" id="PS00840">
    <property type="entry name" value="SUMT_2"/>
    <property type="match status" value="1"/>
</dbReference>
<dbReference type="GO" id="GO:0043115">
    <property type="term" value="F:precorrin-2 dehydrogenase activity"/>
    <property type="evidence" value="ECO:0007669"/>
    <property type="project" value="UniProtKB-EC"/>
</dbReference>
<reference evidence="14 15" key="1">
    <citation type="submission" date="2018-11" db="EMBL/GenBank/DDBJ databases">
        <title>Genome assembly of Steccherinum ochraceum LE-BIN_3174, the white-rot fungus of the Steccherinaceae family (The Residual Polyporoid clade, Polyporales, Basidiomycota).</title>
        <authorList>
            <person name="Fedorova T.V."/>
            <person name="Glazunova O.A."/>
            <person name="Landesman E.O."/>
            <person name="Moiseenko K.V."/>
            <person name="Psurtseva N.V."/>
            <person name="Savinova O.S."/>
            <person name="Shakhova N.V."/>
            <person name="Tyazhelova T.V."/>
            <person name="Vasina D.V."/>
        </authorList>
    </citation>
    <scope>NUCLEOTIDE SEQUENCE [LARGE SCALE GENOMIC DNA]</scope>
    <source>
        <strain evidence="14 15">LE-BIN_3174</strain>
    </source>
</reference>
<evidence type="ECO:0000313" key="14">
    <source>
        <dbReference type="EMBL" id="TCD63503.1"/>
    </source>
</evidence>
<feature type="region of interest" description="Disordered" evidence="11">
    <location>
        <begin position="227"/>
        <end position="253"/>
    </location>
</feature>
<dbReference type="GO" id="GO:0032259">
    <property type="term" value="P:methylation"/>
    <property type="evidence" value="ECO:0007669"/>
    <property type="project" value="UniProtKB-KW"/>
</dbReference>
<feature type="domain" description="Tetrapyrrole methylase" evidence="12">
    <location>
        <begin position="326"/>
        <end position="544"/>
    </location>
</feature>
<dbReference type="EMBL" id="RWJN01000293">
    <property type="protein sequence ID" value="TCD63503.1"/>
    <property type="molecule type" value="Genomic_DNA"/>
</dbReference>
<comment type="caution">
    <text evidence="14">The sequence shown here is derived from an EMBL/GenBank/DDBJ whole genome shotgun (WGS) entry which is preliminary data.</text>
</comment>
<protein>
    <recommendedName>
        <fullName evidence="1">precorrin-2 dehydrogenase</fullName>
        <ecNumber evidence="1">1.3.1.76</ecNumber>
    </recommendedName>
</protein>
<dbReference type="InterPro" id="IPR000878">
    <property type="entry name" value="4pyrrol_Mease"/>
</dbReference>
<dbReference type="Gene3D" id="3.40.1010.10">
    <property type="entry name" value="Cobalt-precorrin-4 Transmethylase, Domain 1"/>
    <property type="match status" value="1"/>
</dbReference>
<dbReference type="InterPro" id="IPR050161">
    <property type="entry name" value="Siro_Cobalamin_biosynth"/>
</dbReference>
<dbReference type="InterPro" id="IPR014777">
    <property type="entry name" value="4pyrrole_Mease_sub1"/>
</dbReference>
<proteinExistence type="inferred from homology"/>
<dbReference type="CDD" id="cd11642">
    <property type="entry name" value="SUMT"/>
    <property type="match status" value="1"/>
</dbReference>
<dbReference type="InterPro" id="IPR035996">
    <property type="entry name" value="4pyrrol_Methylase_sf"/>
</dbReference>
<evidence type="ECO:0000256" key="8">
    <source>
        <dbReference type="ARBA" id="ARBA00023244"/>
    </source>
</evidence>
<evidence type="ECO:0000256" key="7">
    <source>
        <dbReference type="ARBA" id="ARBA00023027"/>
    </source>
</evidence>
<keyword evidence="5" id="KW-0949">S-adenosyl-L-methionine</keyword>
<dbReference type="GO" id="GO:0004851">
    <property type="term" value="F:uroporphyrin-III C-methyltransferase activity"/>
    <property type="evidence" value="ECO:0007669"/>
    <property type="project" value="TreeGrafter"/>
</dbReference>
<gene>
    <name evidence="14" type="ORF">EIP91_005336</name>
</gene>
<dbReference type="SUPFAM" id="SSF75615">
    <property type="entry name" value="Siroheme synthase middle domains-like"/>
    <property type="match status" value="1"/>
</dbReference>
<evidence type="ECO:0000256" key="9">
    <source>
        <dbReference type="ARBA" id="ARBA00035662"/>
    </source>
</evidence>
<dbReference type="EC" id="1.3.1.76" evidence="1"/>
<dbReference type="InterPro" id="IPR003043">
    <property type="entry name" value="Uropor_MeTrfase_CS"/>
</dbReference>
<dbReference type="Proteomes" id="UP000292702">
    <property type="component" value="Unassembled WGS sequence"/>
</dbReference>
<dbReference type="InterPro" id="IPR036291">
    <property type="entry name" value="NAD(P)-bd_dom_sf"/>
</dbReference>
<feature type="compositionally biased region" description="Polar residues" evidence="11">
    <location>
        <begin position="230"/>
        <end position="246"/>
    </location>
</feature>
<dbReference type="Gene3D" id="3.30.950.10">
    <property type="entry name" value="Methyltransferase, Cobalt-precorrin-4 Transmethylase, Domain 2"/>
    <property type="match status" value="1"/>
</dbReference>
<dbReference type="Pfam" id="PF14824">
    <property type="entry name" value="Sirohm_synth_M"/>
    <property type="match status" value="1"/>
</dbReference>
<comment type="similarity">
    <text evidence="9">In the N-terminal section; belongs to the precorrin methyltransferase family.</text>
</comment>
<keyword evidence="7" id="KW-0520">NAD</keyword>
<keyword evidence="2" id="KW-0488">Methylation</keyword>
<keyword evidence="8" id="KW-0627">Porphyrin biosynthesis</keyword>
<dbReference type="AlphaFoldDB" id="A0A4R0RA45"/>
<dbReference type="PANTHER" id="PTHR45790:SF6">
    <property type="entry name" value="UROPORPHYRINOGEN-III C-METHYLTRANSFERASE"/>
    <property type="match status" value="1"/>
</dbReference>
<dbReference type="SUPFAM" id="SSF53790">
    <property type="entry name" value="Tetrapyrrole methylase"/>
    <property type="match status" value="1"/>
</dbReference>
<evidence type="ECO:0000256" key="5">
    <source>
        <dbReference type="ARBA" id="ARBA00022691"/>
    </source>
</evidence>
<dbReference type="InterPro" id="IPR014776">
    <property type="entry name" value="4pyrrole_Mease_sub2"/>
</dbReference>
<evidence type="ECO:0000256" key="10">
    <source>
        <dbReference type="RuleBase" id="RU003960"/>
    </source>
</evidence>
<keyword evidence="15" id="KW-1185">Reference proteome</keyword>
<dbReference type="Pfam" id="PF00590">
    <property type="entry name" value="TP_methylase"/>
    <property type="match status" value="1"/>
</dbReference>
<dbReference type="FunFam" id="3.40.1010.10:FF:000006">
    <property type="entry name" value="Siroheme synthase, putative"/>
    <property type="match status" value="1"/>
</dbReference>
<evidence type="ECO:0000256" key="3">
    <source>
        <dbReference type="ARBA" id="ARBA00022603"/>
    </source>
</evidence>
<dbReference type="InterPro" id="IPR006366">
    <property type="entry name" value="CobA/CysG_C"/>
</dbReference>
<comment type="similarity">
    <text evidence="10">Belongs to the precorrin methyltransferase family.</text>
</comment>
<dbReference type="PANTHER" id="PTHR45790">
    <property type="entry name" value="SIROHEME SYNTHASE-RELATED"/>
    <property type="match status" value="1"/>
</dbReference>
<evidence type="ECO:0000256" key="11">
    <source>
        <dbReference type="SAM" id="MobiDB-lite"/>
    </source>
</evidence>